<reference evidence="1" key="1">
    <citation type="submission" date="2023-11" db="EMBL/GenBank/DDBJ databases">
        <authorList>
            <person name="De Vega J J."/>
            <person name="De Vega J J."/>
        </authorList>
    </citation>
    <scope>NUCLEOTIDE SEQUENCE</scope>
</reference>
<comment type="caution">
    <text evidence="1">The sequence shown here is derived from an EMBL/GenBank/DDBJ whole genome shotgun (WGS) entry which is preliminary data.</text>
</comment>
<proteinExistence type="predicted"/>
<evidence type="ECO:0000313" key="1">
    <source>
        <dbReference type="EMBL" id="CAK5284642.1"/>
    </source>
</evidence>
<protein>
    <submittedName>
        <fullName evidence="1">Uncharacterized protein</fullName>
    </submittedName>
</protein>
<name>A0AAD2I1S8_9AGAR</name>
<keyword evidence="2" id="KW-1185">Reference proteome</keyword>
<dbReference type="AlphaFoldDB" id="A0AAD2I1S8"/>
<evidence type="ECO:0000313" key="2">
    <source>
        <dbReference type="Proteomes" id="UP001295794"/>
    </source>
</evidence>
<dbReference type="EMBL" id="CAVNYO010000480">
    <property type="protein sequence ID" value="CAK5284642.1"/>
    <property type="molecule type" value="Genomic_DNA"/>
</dbReference>
<organism evidence="1 2">
    <name type="scientific">Mycena citricolor</name>
    <dbReference type="NCBI Taxonomy" id="2018698"/>
    <lineage>
        <taxon>Eukaryota</taxon>
        <taxon>Fungi</taxon>
        <taxon>Dikarya</taxon>
        <taxon>Basidiomycota</taxon>
        <taxon>Agaricomycotina</taxon>
        <taxon>Agaricomycetes</taxon>
        <taxon>Agaricomycetidae</taxon>
        <taxon>Agaricales</taxon>
        <taxon>Marasmiineae</taxon>
        <taxon>Mycenaceae</taxon>
        <taxon>Mycena</taxon>
    </lineage>
</organism>
<gene>
    <name evidence="1" type="ORF">MYCIT1_LOCUS38015</name>
</gene>
<dbReference type="Proteomes" id="UP001295794">
    <property type="component" value="Unassembled WGS sequence"/>
</dbReference>
<accession>A0AAD2I1S8</accession>
<sequence length="87" mass="9776">MVPSLRSLRLGLGRECDLLGYRRVLGLRSVLRIELLWDRRTCLRNTSFAERCGLGSGSVPRQSGGFRCFQGWSRAIHQQGDIGTRGL</sequence>